<gene>
    <name evidence="1" type="ORF">Aspvir_002929</name>
</gene>
<reference evidence="1 2" key="1">
    <citation type="submission" date="2021-02" db="EMBL/GenBank/DDBJ databases">
        <title>Pan-genome distribution and transcriptional activeness of fungal secondary metabolism genes in Aspergillus section Fumigati.</title>
        <authorList>
            <person name="Takahashi H."/>
            <person name="Umemura M."/>
            <person name="Ninomiya A."/>
            <person name="Kusuya Y."/>
            <person name="Urayama S."/>
            <person name="Shimizu M."/>
            <person name="Watanabe A."/>
            <person name="Kamei K."/>
            <person name="Yaguchi T."/>
            <person name="Hagiwara D."/>
        </authorList>
    </citation>
    <scope>NUCLEOTIDE SEQUENCE [LARGE SCALE GENOMIC DNA]</scope>
    <source>
        <strain evidence="1 2">IFM 47045</strain>
    </source>
</reference>
<comment type="caution">
    <text evidence="1">The sequence shown here is derived from an EMBL/GenBank/DDBJ whole genome shotgun (WGS) entry which is preliminary data.</text>
</comment>
<sequence length="260" mass="28632">MATPESLILRYSGSEFTDEQSFHNHLVEKISEARATRATRDVIYAELVYDNIAPSWMANVGDALERARAGFWLPPSQARQRLDNTFYTVADVIAKRPPSSYVASIVSLAKQCGGPIHCHANTLINAQLAAQQQNNAGQTTNPTGNTNDELINDLLIISVAIQNTDTDGSTQMTMLRVAVPVTETTTRNVVKPQVVEETLAIQSIKTNQQEVLGARLILASSTLICHFRGGQLTRNETRMLHATSNSGKAMHLRSFHLMQF</sequence>
<protein>
    <submittedName>
        <fullName evidence="1">Uncharacterized protein</fullName>
    </submittedName>
</protein>
<accession>A0A9P3FAR7</accession>
<proteinExistence type="predicted"/>
<dbReference type="AlphaFoldDB" id="A0A9P3FAR7"/>
<dbReference type="EMBL" id="BOPL01000013">
    <property type="protein sequence ID" value="GIK07271.1"/>
    <property type="molecule type" value="Genomic_DNA"/>
</dbReference>
<dbReference type="RefSeq" id="XP_043130457.1">
    <property type="nucleotide sequence ID" value="XM_043274522.1"/>
</dbReference>
<dbReference type="GeneID" id="66930911"/>
<evidence type="ECO:0000313" key="2">
    <source>
        <dbReference type="Proteomes" id="UP000710440"/>
    </source>
</evidence>
<organism evidence="1 2">
    <name type="scientific">Aspergillus viridinutans</name>
    <dbReference type="NCBI Taxonomy" id="75553"/>
    <lineage>
        <taxon>Eukaryota</taxon>
        <taxon>Fungi</taxon>
        <taxon>Dikarya</taxon>
        <taxon>Ascomycota</taxon>
        <taxon>Pezizomycotina</taxon>
        <taxon>Eurotiomycetes</taxon>
        <taxon>Eurotiomycetidae</taxon>
        <taxon>Eurotiales</taxon>
        <taxon>Aspergillaceae</taxon>
        <taxon>Aspergillus</taxon>
        <taxon>Aspergillus subgen. Fumigati</taxon>
    </lineage>
</organism>
<dbReference type="OrthoDB" id="4471584at2759"/>
<dbReference type="Proteomes" id="UP000710440">
    <property type="component" value="Unassembled WGS sequence"/>
</dbReference>
<keyword evidence="2" id="KW-1185">Reference proteome</keyword>
<evidence type="ECO:0000313" key="1">
    <source>
        <dbReference type="EMBL" id="GIK07271.1"/>
    </source>
</evidence>
<name>A0A9P3FAR7_ASPVI</name>